<dbReference type="OrthoDB" id="5512532at2"/>
<sequence>MAKKSPLQRVREEHGSKEELAEKVLGLLEKPEDEWEAEDFDHRIRTLSNRKLLRLWESHQKVQEQYGSKSDLVEKIVKARFPGGNDDYETKISGFTLPKLLDLARRFKV</sequence>
<accession>A0A4Y6PV22</accession>
<protein>
    <submittedName>
        <fullName evidence="1">Uncharacterized protein</fullName>
    </submittedName>
</protein>
<dbReference type="RefSeq" id="WP_141198437.1">
    <property type="nucleotide sequence ID" value="NZ_CP041186.1"/>
</dbReference>
<reference evidence="1 2" key="1">
    <citation type="submission" date="2019-06" db="EMBL/GenBank/DDBJ databases">
        <title>Persicimonas caeni gen. nov., sp. nov., a predatory bacterium isolated from solar saltern.</title>
        <authorList>
            <person name="Wang S."/>
        </authorList>
    </citation>
    <scope>NUCLEOTIDE SEQUENCE [LARGE SCALE GENOMIC DNA]</scope>
    <source>
        <strain evidence="1 2">YN101</strain>
    </source>
</reference>
<dbReference type="EMBL" id="CP041186">
    <property type="protein sequence ID" value="QDG51959.1"/>
    <property type="molecule type" value="Genomic_DNA"/>
</dbReference>
<gene>
    <name evidence="1" type="ORF">FIV42_14790</name>
</gene>
<proteinExistence type="predicted"/>
<organism evidence="1 2">
    <name type="scientific">Persicimonas caeni</name>
    <dbReference type="NCBI Taxonomy" id="2292766"/>
    <lineage>
        <taxon>Bacteria</taxon>
        <taxon>Deltaproteobacteria</taxon>
        <taxon>Bradymonadales</taxon>
        <taxon>Bradymonadaceae</taxon>
        <taxon>Persicimonas</taxon>
    </lineage>
</organism>
<name>A0A4Y6PV22_PERCE</name>
<dbReference type="AlphaFoldDB" id="A0A4Y6PV22"/>
<dbReference type="Proteomes" id="UP000315995">
    <property type="component" value="Chromosome"/>
</dbReference>
<keyword evidence="2" id="KW-1185">Reference proteome</keyword>
<evidence type="ECO:0000313" key="2">
    <source>
        <dbReference type="Proteomes" id="UP000315995"/>
    </source>
</evidence>
<accession>A0A5B8Y5W5</accession>
<evidence type="ECO:0000313" key="1">
    <source>
        <dbReference type="EMBL" id="QDG51959.1"/>
    </source>
</evidence>